<evidence type="ECO:0000313" key="3">
    <source>
        <dbReference type="Proteomes" id="UP000266723"/>
    </source>
</evidence>
<sequence>MTQPQKVVSAKRTTLMTESKEAESEQRGYTVEVNKGERSGTEEQSRVDIDGEGSGRDDDDGSGGRSSSNEMNDTMQKKDDDDMTKDNGDVTKDDGDKQEGEQEKKPTAKPVSLVTTGVKKSS</sequence>
<dbReference type="EMBL" id="QGKV02000299">
    <property type="protein sequence ID" value="KAF3593700.1"/>
    <property type="molecule type" value="Genomic_DNA"/>
</dbReference>
<comment type="caution">
    <text evidence="2">The sequence shown here is derived from an EMBL/GenBank/DDBJ whole genome shotgun (WGS) entry which is preliminary data.</text>
</comment>
<evidence type="ECO:0000313" key="2">
    <source>
        <dbReference type="EMBL" id="KAF3593700.1"/>
    </source>
</evidence>
<evidence type="ECO:0000256" key="1">
    <source>
        <dbReference type="SAM" id="MobiDB-lite"/>
    </source>
</evidence>
<feature type="compositionally biased region" description="Basic and acidic residues" evidence="1">
    <location>
        <begin position="75"/>
        <end position="106"/>
    </location>
</feature>
<name>A0ABQ7EAW1_BRACR</name>
<organism evidence="2 3">
    <name type="scientific">Brassica cretica</name>
    <name type="common">Mustard</name>
    <dbReference type="NCBI Taxonomy" id="69181"/>
    <lineage>
        <taxon>Eukaryota</taxon>
        <taxon>Viridiplantae</taxon>
        <taxon>Streptophyta</taxon>
        <taxon>Embryophyta</taxon>
        <taxon>Tracheophyta</taxon>
        <taxon>Spermatophyta</taxon>
        <taxon>Magnoliopsida</taxon>
        <taxon>eudicotyledons</taxon>
        <taxon>Gunneridae</taxon>
        <taxon>Pentapetalae</taxon>
        <taxon>rosids</taxon>
        <taxon>malvids</taxon>
        <taxon>Brassicales</taxon>
        <taxon>Brassicaceae</taxon>
        <taxon>Brassiceae</taxon>
        <taxon>Brassica</taxon>
    </lineage>
</organism>
<feature type="compositionally biased region" description="Polar residues" evidence="1">
    <location>
        <begin position="1"/>
        <end position="17"/>
    </location>
</feature>
<feature type="compositionally biased region" description="Basic and acidic residues" evidence="1">
    <location>
        <begin position="34"/>
        <end position="56"/>
    </location>
</feature>
<reference evidence="2 3" key="1">
    <citation type="journal article" date="2020" name="BMC Genomics">
        <title>Intraspecific diversification of the crop wild relative Brassica cretica Lam. using demographic model selection.</title>
        <authorList>
            <person name="Kioukis A."/>
            <person name="Michalopoulou V.A."/>
            <person name="Briers L."/>
            <person name="Pirintsos S."/>
            <person name="Studholme D.J."/>
            <person name="Pavlidis P."/>
            <person name="Sarris P.F."/>
        </authorList>
    </citation>
    <scope>NUCLEOTIDE SEQUENCE [LARGE SCALE GENOMIC DNA]</scope>
    <source>
        <strain evidence="3">cv. PFS-1207/04</strain>
    </source>
</reference>
<protein>
    <submittedName>
        <fullName evidence="2">Uncharacterized protein</fullName>
    </submittedName>
</protein>
<dbReference type="Proteomes" id="UP000266723">
    <property type="component" value="Unassembled WGS sequence"/>
</dbReference>
<feature type="region of interest" description="Disordered" evidence="1">
    <location>
        <begin position="1"/>
        <end position="122"/>
    </location>
</feature>
<accession>A0ABQ7EAW1</accession>
<keyword evidence="3" id="KW-1185">Reference proteome</keyword>
<proteinExistence type="predicted"/>
<gene>
    <name evidence="2" type="ORF">DY000_02023204</name>
</gene>
<feature type="compositionally biased region" description="Low complexity" evidence="1">
    <location>
        <begin position="65"/>
        <end position="74"/>
    </location>
</feature>
<feature type="compositionally biased region" description="Polar residues" evidence="1">
    <location>
        <begin position="113"/>
        <end position="122"/>
    </location>
</feature>